<dbReference type="AlphaFoldDB" id="A0A0F8YG54"/>
<organism evidence="2">
    <name type="scientific">marine sediment metagenome</name>
    <dbReference type="NCBI Taxonomy" id="412755"/>
    <lineage>
        <taxon>unclassified sequences</taxon>
        <taxon>metagenomes</taxon>
        <taxon>ecological metagenomes</taxon>
    </lineage>
</organism>
<dbReference type="Gene3D" id="1.25.10.10">
    <property type="entry name" value="Leucine-rich Repeat Variant"/>
    <property type="match status" value="1"/>
</dbReference>
<proteinExistence type="predicted"/>
<evidence type="ECO:0000256" key="1">
    <source>
        <dbReference type="SAM" id="MobiDB-lite"/>
    </source>
</evidence>
<dbReference type="EMBL" id="LAZR01053574">
    <property type="protein sequence ID" value="KKK80453.1"/>
    <property type="molecule type" value="Genomic_DNA"/>
</dbReference>
<reference evidence="2" key="1">
    <citation type="journal article" date="2015" name="Nature">
        <title>Complex archaea that bridge the gap between prokaryotes and eukaryotes.</title>
        <authorList>
            <person name="Spang A."/>
            <person name="Saw J.H."/>
            <person name="Jorgensen S.L."/>
            <person name="Zaremba-Niedzwiedzka K."/>
            <person name="Martijn J."/>
            <person name="Lind A.E."/>
            <person name="van Eijk R."/>
            <person name="Schleper C."/>
            <person name="Guy L."/>
            <person name="Ettema T.J."/>
        </authorList>
    </citation>
    <scope>NUCLEOTIDE SEQUENCE</scope>
</reference>
<protein>
    <submittedName>
        <fullName evidence="2">Uncharacterized protein</fullName>
    </submittedName>
</protein>
<sequence length="206" mass="23534">MNIVSVGDTNTKKKRRKSPKTTKEMQVQIALGTLEMPDVLKALRSKKTSSEVIEILSGVIINDTIQSDRGENHWHNYRKHELLAKHPNTPASVLETIFHQKKFMENPENIDSASSHILSHPAFPVKLLREVLNKIVYDSQFHNTSHTAAYSSYLFRAIENPNIPEEFLRSFAKHRNIVVRAAVAEHLNTPPEVLEYLSTLITPYTR</sequence>
<comment type="caution">
    <text evidence="2">The sequence shown here is derived from an EMBL/GenBank/DDBJ whole genome shotgun (WGS) entry which is preliminary data.</text>
</comment>
<feature type="non-terminal residue" evidence="2">
    <location>
        <position position="206"/>
    </location>
</feature>
<gene>
    <name evidence="2" type="ORF">LCGC14_2823320</name>
</gene>
<accession>A0A0F8YG54</accession>
<name>A0A0F8YG54_9ZZZZ</name>
<feature type="region of interest" description="Disordered" evidence="1">
    <location>
        <begin position="1"/>
        <end position="23"/>
    </location>
</feature>
<dbReference type="InterPro" id="IPR011989">
    <property type="entry name" value="ARM-like"/>
</dbReference>
<evidence type="ECO:0000313" key="2">
    <source>
        <dbReference type="EMBL" id="KKK80453.1"/>
    </source>
</evidence>